<dbReference type="InterPro" id="IPR041375">
    <property type="entry name" value="VapC45_PIN-like"/>
</dbReference>
<gene>
    <name evidence="2" type="ORF">HKD39_04185</name>
</gene>
<name>A0A849A2V1_9ACTN</name>
<sequence>MYFTDENTLGLGKLLQRRGRLDVVYPGHSDLPEIPRGTADLEWLPIVGDRQYIVVSRERRIRSRPAELRAYHEHGVRSVWIGAKQDMGPQQQLELFLRHEDRLRREIVKRGPGPWALAMTPTGLRPLKLRPNPGSRSMG</sequence>
<reference evidence="2 3" key="1">
    <citation type="submission" date="2020-05" db="EMBL/GenBank/DDBJ databases">
        <title>Nakamurella sp. DB0629 isolated from air conditioner.</title>
        <authorList>
            <person name="Kim D.H."/>
            <person name="Kim D.-U."/>
        </authorList>
    </citation>
    <scope>NUCLEOTIDE SEQUENCE [LARGE SCALE GENOMIC DNA]</scope>
    <source>
        <strain evidence="2 3">DB0629</strain>
    </source>
</reference>
<proteinExistence type="predicted"/>
<evidence type="ECO:0000259" key="1">
    <source>
        <dbReference type="Pfam" id="PF18478"/>
    </source>
</evidence>
<organism evidence="2 3">
    <name type="scientific">Nakamurella aerolata</name>
    <dbReference type="NCBI Taxonomy" id="1656892"/>
    <lineage>
        <taxon>Bacteria</taxon>
        <taxon>Bacillati</taxon>
        <taxon>Actinomycetota</taxon>
        <taxon>Actinomycetes</taxon>
        <taxon>Nakamurellales</taxon>
        <taxon>Nakamurellaceae</taxon>
        <taxon>Nakamurella</taxon>
    </lineage>
</organism>
<evidence type="ECO:0000313" key="3">
    <source>
        <dbReference type="Proteomes" id="UP000562984"/>
    </source>
</evidence>
<accession>A0A849A2V1</accession>
<dbReference type="Proteomes" id="UP000562984">
    <property type="component" value="Unassembled WGS sequence"/>
</dbReference>
<evidence type="ECO:0000313" key="2">
    <source>
        <dbReference type="EMBL" id="NNG34929.1"/>
    </source>
</evidence>
<keyword evidence="3" id="KW-1185">Reference proteome</keyword>
<protein>
    <recommendedName>
        <fullName evidence="1">VapC45 PIN like domain-containing protein</fullName>
    </recommendedName>
</protein>
<comment type="caution">
    <text evidence="2">The sequence shown here is derived from an EMBL/GenBank/DDBJ whole genome shotgun (WGS) entry which is preliminary data.</text>
</comment>
<dbReference type="EMBL" id="JABEND010000002">
    <property type="protein sequence ID" value="NNG34929.1"/>
    <property type="molecule type" value="Genomic_DNA"/>
</dbReference>
<dbReference type="AlphaFoldDB" id="A0A849A2V1"/>
<feature type="domain" description="VapC45 PIN like" evidence="1">
    <location>
        <begin position="2"/>
        <end position="82"/>
    </location>
</feature>
<dbReference type="RefSeq" id="WP_171198590.1">
    <property type="nucleotide sequence ID" value="NZ_JABEND010000002.1"/>
</dbReference>
<dbReference type="Pfam" id="PF18478">
    <property type="entry name" value="PIN_10"/>
    <property type="match status" value="1"/>
</dbReference>